<dbReference type="UniPathway" id="UPA00068">
    <property type="reaction ID" value="UER00171"/>
</dbReference>
<proteinExistence type="inferred from homology"/>
<feature type="domain" description="Carbamoyl-phosphate synthase small subunit N-terminal" evidence="12">
    <location>
        <begin position="1"/>
        <end position="131"/>
    </location>
</feature>
<comment type="function">
    <text evidence="11">Small subunit of the glutamine-dependent carbamoyl phosphate synthetase (CPSase). CPSase catalyzes the formation of carbamoyl phosphate from the ammonia moiety of glutamine, carbonate, and phosphate donated by ATP, constituting the first step of 2 biosynthetic pathways, one leading to arginine and/or urea and the other to pyrimidine nucleotides. The small subunit (glutamine amidotransferase) binds and cleaves glutamine to supply the large subunit with the substrate ammonia.</text>
</comment>
<feature type="binding site" evidence="11">
    <location>
        <position position="291"/>
    </location>
    <ligand>
        <name>L-glutamine</name>
        <dbReference type="ChEBI" id="CHEBI:58359"/>
    </ligand>
</feature>
<dbReference type="InterPro" id="IPR050472">
    <property type="entry name" value="Anth_synth/Amidotransfase"/>
</dbReference>
<dbReference type="GO" id="GO:0006541">
    <property type="term" value="P:glutamine metabolic process"/>
    <property type="evidence" value="ECO:0007669"/>
    <property type="project" value="InterPro"/>
</dbReference>
<dbReference type="InterPro" id="IPR035686">
    <property type="entry name" value="CPSase_GATase1"/>
</dbReference>
<evidence type="ECO:0000256" key="3">
    <source>
        <dbReference type="ARBA" id="ARBA00007800"/>
    </source>
</evidence>
<dbReference type="InterPro" id="IPR029062">
    <property type="entry name" value="Class_I_gatase-like"/>
</dbReference>
<dbReference type="GO" id="GO:0006526">
    <property type="term" value="P:L-arginine biosynthetic process"/>
    <property type="evidence" value="ECO:0007669"/>
    <property type="project" value="UniProtKB-UniRule"/>
</dbReference>
<dbReference type="PROSITE" id="PS51273">
    <property type="entry name" value="GATASE_TYPE_1"/>
    <property type="match status" value="1"/>
</dbReference>
<feature type="active site" evidence="11">
    <location>
        <position position="333"/>
    </location>
</feature>
<evidence type="ECO:0000256" key="6">
    <source>
        <dbReference type="ARBA" id="ARBA00022840"/>
    </source>
</evidence>
<feature type="binding site" evidence="11">
    <location>
        <position position="247"/>
    </location>
    <ligand>
        <name>L-glutamine</name>
        <dbReference type="ChEBI" id="CHEBI:58359"/>
    </ligand>
</feature>
<dbReference type="InterPro" id="IPR017926">
    <property type="entry name" value="GATASE"/>
</dbReference>
<dbReference type="PRINTS" id="PR00097">
    <property type="entry name" value="ANTSNTHASEII"/>
</dbReference>
<dbReference type="GO" id="GO:0004088">
    <property type="term" value="F:carbamoyl-phosphate synthase (glutamine-hydrolyzing) activity"/>
    <property type="evidence" value="ECO:0007669"/>
    <property type="project" value="UniProtKB-UniRule"/>
</dbReference>
<evidence type="ECO:0000256" key="2">
    <source>
        <dbReference type="ARBA" id="ARBA00005077"/>
    </source>
</evidence>
<dbReference type="AlphaFoldDB" id="A0A8J2VZX4"/>
<keyword evidence="5 11" id="KW-0547">Nucleotide-binding</keyword>
<dbReference type="HAMAP" id="MF_01209">
    <property type="entry name" value="CPSase_S_chain"/>
    <property type="match status" value="1"/>
</dbReference>
<comment type="subunit">
    <text evidence="11">Composed of two chains; the small (or glutamine) chain promotes the hydrolysis of glutamine to ammonia, which is used by the large (or ammonia) chain to synthesize carbamoyl phosphate. Tetramer of heterodimers (alpha,beta)4.</text>
</comment>
<dbReference type="FunFam" id="3.50.30.20:FF:000001">
    <property type="entry name" value="Carbamoyl-phosphate synthase small chain"/>
    <property type="match status" value="1"/>
</dbReference>
<dbReference type="Pfam" id="PF00988">
    <property type="entry name" value="CPSase_sm_chain"/>
    <property type="match status" value="1"/>
</dbReference>
<comment type="pathway">
    <text evidence="1 11">Pyrimidine metabolism; UMP biosynthesis via de novo pathway; (S)-dihydroorotate from bicarbonate: step 1/3.</text>
</comment>
<dbReference type="InterPro" id="IPR002474">
    <property type="entry name" value="CarbamoylP_synth_ssu_N"/>
</dbReference>
<feature type="active site" evidence="11">
    <location>
        <position position="331"/>
    </location>
</feature>
<dbReference type="PANTHER" id="PTHR43418:SF7">
    <property type="entry name" value="CARBAMOYL-PHOSPHATE SYNTHASE SMALL CHAIN"/>
    <property type="match status" value="1"/>
</dbReference>
<comment type="caution">
    <text evidence="13">The sequence shown here is derived from an EMBL/GenBank/DDBJ whole genome shotgun (WGS) entry which is preliminary data.</text>
</comment>
<feature type="binding site" evidence="11">
    <location>
        <position position="290"/>
    </location>
    <ligand>
        <name>L-glutamine</name>
        <dbReference type="ChEBI" id="CHEBI:58359"/>
    </ligand>
</feature>
<sequence length="363" mass="40321">MKRQLVLENGEIFVGEGFGANTVRDGEVVFNTGMTGYQEILSDPSYCDQIVTMTYPLIGNYGINRDDFESIFPAVSGLIVKEATDMPSHWRSESTLHDMLREKGIAGLAGIDTRRLTKIIREHGTLKGRLCDADEAPVEVVAELRNTQWACDQVSRVSTKMPYEIPGNGPRVVLMDFGMKKGILREINRLGCDVRVVPYNTTEKEILQLHPDGIVLSNGPGDPKDVPEAVETVNKLLGKVPLFGICLGHQLLALASGADTVKMRFGHRGANHPVKDLQTGRFYMTSQNHGYAVNPESLAQTELEVTHIAINDQSIEGLRHKRYPAFSVQFHPEATPGPEDSQQLFSRFLQDVEQFRKVGVQYA</sequence>
<dbReference type="EMBL" id="BMIR01000008">
    <property type="protein sequence ID" value="GGE41554.1"/>
    <property type="molecule type" value="Genomic_DNA"/>
</dbReference>
<feature type="binding site" evidence="11">
    <location>
        <position position="219"/>
    </location>
    <ligand>
        <name>L-glutamine</name>
        <dbReference type="ChEBI" id="CHEBI:58359"/>
    </ligand>
</feature>
<dbReference type="Gene3D" id="3.40.50.880">
    <property type="match status" value="1"/>
</dbReference>
<dbReference type="SUPFAM" id="SSF52021">
    <property type="entry name" value="Carbamoyl phosphate synthetase, small subunit N-terminal domain"/>
    <property type="match status" value="1"/>
</dbReference>
<dbReference type="Gene3D" id="3.50.30.20">
    <property type="entry name" value="Carbamoyl-phosphate synthase small subunit, N-terminal domain"/>
    <property type="match status" value="1"/>
</dbReference>
<feature type="binding site" evidence="11">
    <location>
        <position position="288"/>
    </location>
    <ligand>
        <name>L-glutamine</name>
        <dbReference type="ChEBI" id="CHEBI:58359"/>
    </ligand>
</feature>
<evidence type="ECO:0000256" key="7">
    <source>
        <dbReference type="ARBA" id="ARBA00022962"/>
    </source>
</evidence>
<evidence type="ECO:0000313" key="14">
    <source>
        <dbReference type="Proteomes" id="UP000628775"/>
    </source>
</evidence>
<feature type="binding site" evidence="11">
    <location>
        <position position="45"/>
    </location>
    <ligand>
        <name>L-glutamine</name>
        <dbReference type="ChEBI" id="CHEBI:58359"/>
    </ligand>
</feature>
<dbReference type="PRINTS" id="PR00099">
    <property type="entry name" value="CPSGATASE"/>
</dbReference>
<keyword evidence="6 11" id="KW-0067">ATP-binding</keyword>
<dbReference type="GO" id="GO:0005524">
    <property type="term" value="F:ATP binding"/>
    <property type="evidence" value="ECO:0007669"/>
    <property type="project" value="UniProtKB-UniRule"/>
</dbReference>
<comment type="similarity">
    <text evidence="3 11">Belongs to the CarA family.</text>
</comment>
<dbReference type="PRINTS" id="PR00096">
    <property type="entry name" value="GATASE"/>
</dbReference>
<reference evidence="13" key="2">
    <citation type="submission" date="2020-09" db="EMBL/GenBank/DDBJ databases">
        <authorList>
            <person name="Sun Q."/>
            <person name="Zhou Y."/>
        </authorList>
    </citation>
    <scope>NUCLEOTIDE SEQUENCE</scope>
    <source>
        <strain evidence="13">CGMCC 1.15371</strain>
    </source>
</reference>
<name>A0A8J2VZX4_9BACL</name>
<dbReference type="InterPro" id="IPR006274">
    <property type="entry name" value="CarbamoylP_synth_ssu"/>
</dbReference>
<dbReference type="NCBIfam" id="NF009475">
    <property type="entry name" value="PRK12838.1"/>
    <property type="match status" value="1"/>
</dbReference>
<evidence type="ECO:0000256" key="11">
    <source>
        <dbReference type="HAMAP-Rule" id="MF_01209"/>
    </source>
</evidence>
<keyword evidence="8 11" id="KW-0665">Pyrimidine biosynthesis</keyword>
<dbReference type="FunFam" id="3.40.50.880:FF:000029">
    <property type="entry name" value="Carbamoyl-phosphate synthase small chain"/>
    <property type="match status" value="1"/>
</dbReference>
<dbReference type="NCBIfam" id="TIGR01368">
    <property type="entry name" value="CPSaseIIsmall"/>
    <property type="match status" value="1"/>
</dbReference>
<comment type="catalytic activity">
    <reaction evidence="9 11">
        <text>hydrogencarbonate + L-glutamine + 2 ATP + H2O = carbamoyl phosphate + L-glutamate + 2 ADP + phosphate + 2 H(+)</text>
        <dbReference type="Rhea" id="RHEA:18633"/>
        <dbReference type="ChEBI" id="CHEBI:15377"/>
        <dbReference type="ChEBI" id="CHEBI:15378"/>
        <dbReference type="ChEBI" id="CHEBI:17544"/>
        <dbReference type="ChEBI" id="CHEBI:29985"/>
        <dbReference type="ChEBI" id="CHEBI:30616"/>
        <dbReference type="ChEBI" id="CHEBI:43474"/>
        <dbReference type="ChEBI" id="CHEBI:58228"/>
        <dbReference type="ChEBI" id="CHEBI:58359"/>
        <dbReference type="ChEBI" id="CHEBI:456216"/>
        <dbReference type="EC" id="6.3.5.5"/>
    </reaction>
</comment>
<keyword evidence="11" id="KW-0055">Arginine biosynthesis</keyword>
<feature type="binding site" evidence="11">
    <location>
        <position position="250"/>
    </location>
    <ligand>
        <name>L-glutamine</name>
        <dbReference type="ChEBI" id="CHEBI:58359"/>
    </ligand>
</feature>
<dbReference type="SMART" id="SM01097">
    <property type="entry name" value="CPSase_sm_chain"/>
    <property type="match status" value="1"/>
</dbReference>
<evidence type="ECO:0000256" key="5">
    <source>
        <dbReference type="ARBA" id="ARBA00022741"/>
    </source>
</evidence>
<keyword evidence="11" id="KW-0028">Amino-acid biosynthesis</keyword>
<dbReference type="Proteomes" id="UP000628775">
    <property type="component" value="Unassembled WGS sequence"/>
</dbReference>
<reference evidence="13" key="1">
    <citation type="journal article" date="2014" name="Int. J. Syst. Evol. Microbiol.">
        <title>Complete genome sequence of Corynebacterium casei LMG S-19264T (=DSM 44701T), isolated from a smear-ripened cheese.</title>
        <authorList>
            <consortium name="US DOE Joint Genome Institute (JGI-PGF)"/>
            <person name="Walter F."/>
            <person name="Albersmeier A."/>
            <person name="Kalinowski J."/>
            <person name="Ruckert C."/>
        </authorList>
    </citation>
    <scope>NUCLEOTIDE SEQUENCE</scope>
    <source>
        <strain evidence="13">CGMCC 1.15371</strain>
    </source>
</reference>
<evidence type="ECO:0000256" key="8">
    <source>
        <dbReference type="ARBA" id="ARBA00022975"/>
    </source>
</evidence>
<feature type="active site" description="Nucleophile" evidence="11">
    <location>
        <position position="246"/>
    </location>
</feature>
<comment type="catalytic activity">
    <reaction evidence="10 11">
        <text>L-glutamine + H2O = L-glutamate + NH4(+)</text>
        <dbReference type="Rhea" id="RHEA:15889"/>
        <dbReference type="ChEBI" id="CHEBI:15377"/>
        <dbReference type="ChEBI" id="CHEBI:28938"/>
        <dbReference type="ChEBI" id="CHEBI:29985"/>
        <dbReference type="ChEBI" id="CHEBI:58359"/>
    </reaction>
</comment>
<feature type="region of interest" description="CPSase" evidence="11">
    <location>
        <begin position="1"/>
        <end position="170"/>
    </location>
</feature>
<gene>
    <name evidence="11 13" type="primary">carA</name>
    <name evidence="13" type="ORF">GCM10011391_20380</name>
</gene>
<feature type="binding site" evidence="11">
    <location>
        <position position="221"/>
    </location>
    <ligand>
        <name>L-glutamine</name>
        <dbReference type="ChEBI" id="CHEBI:58359"/>
    </ligand>
</feature>
<dbReference type="SUPFAM" id="SSF52317">
    <property type="entry name" value="Class I glutamine amidotransferase-like"/>
    <property type="match status" value="1"/>
</dbReference>
<evidence type="ECO:0000256" key="1">
    <source>
        <dbReference type="ARBA" id="ARBA00004812"/>
    </source>
</evidence>
<keyword evidence="4 11" id="KW-0436">Ligase</keyword>
<evidence type="ECO:0000256" key="4">
    <source>
        <dbReference type="ARBA" id="ARBA00022598"/>
    </source>
</evidence>
<keyword evidence="7 11" id="KW-0315">Glutamine amidotransferase</keyword>
<dbReference type="RefSeq" id="WP_188693090.1">
    <property type="nucleotide sequence ID" value="NZ_BMIR01000008.1"/>
</dbReference>
<dbReference type="EC" id="6.3.5.5" evidence="11"/>
<accession>A0A8J2VZX4</accession>
<comment type="pathway">
    <text evidence="2 11">Amino-acid biosynthesis; L-arginine biosynthesis; carbamoyl phosphate from bicarbonate: step 1/1.</text>
</comment>
<evidence type="ECO:0000259" key="12">
    <source>
        <dbReference type="SMART" id="SM01097"/>
    </source>
</evidence>
<dbReference type="InterPro" id="IPR036480">
    <property type="entry name" value="CarbP_synth_ssu_N_sf"/>
</dbReference>
<dbReference type="GO" id="GO:0044205">
    <property type="term" value="P:'de novo' UMP biosynthetic process"/>
    <property type="evidence" value="ECO:0007669"/>
    <property type="project" value="UniProtKB-UniRule"/>
</dbReference>
<protein>
    <recommendedName>
        <fullName evidence="11">Carbamoyl phosphate synthase small chain</fullName>
        <ecNumber evidence="11">6.3.5.5</ecNumber>
    </recommendedName>
    <alternativeName>
        <fullName evidence="11">Carbamoyl phosphate synthetase glutamine chain</fullName>
    </alternativeName>
</protein>
<organism evidence="13 14">
    <name type="scientific">Pullulanibacillus camelliae</name>
    <dbReference type="NCBI Taxonomy" id="1707096"/>
    <lineage>
        <taxon>Bacteria</taxon>
        <taxon>Bacillati</taxon>
        <taxon>Bacillota</taxon>
        <taxon>Bacilli</taxon>
        <taxon>Bacillales</taxon>
        <taxon>Sporolactobacillaceae</taxon>
        <taxon>Pullulanibacillus</taxon>
    </lineage>
</organism>
<evidence type="ECO:0000313" key="13">
    <source>
        <dbReference type="EMBL" id="GGE41554.1"/>
    </source>
</evidence>
<evidence type="ECO:0000256" key="10">
    <source>
        <dbReference type="ARBA" id="ARBA00049285"/>
    </source>
</evidence>
<dbReference type="CDD" id="cd01744">
    <property type="entry name" value="GATase1_CPSase"/>
    <property type="match status" value="1"/>
</dbReference>
<keyword evidence="14" id="KW-1185">Reference proteome</keyword>
<dbReference type="Pfam" id="PF00117">
    <property type="entry name" value="GATase"/>
    <property type="match status" value="1"/>
</dbReference>
<dbReference type="GO" id="GO:0006207">
    <property type="term" value="P:'de novo' pyrimidine nucleobase biosynthetic process"/>
    <property type="evidence" value="ECO:0007669"/>
    <property type="project" value="InterPro"/>
</dbReference>
<evidence type="ECO:0000256" key="9">
    <source>
        <dbReference type="ARBA" id="ARBA00048816"/>
    </source>
</evidence>
<dbReference type="PANTHER" id="PTHR43418">
    <property type="entry name" value="MULTIFUNCTIONAL TRYPTOPHAN BIOSYNTHESIS PROTEIN-RELATED"/>
    <property type="match status" value="1"/>
</dbReference>
<dbReference type="UniPathway" id="UPA00070">
    <property type="reaction ID" value="UER00115"/>
</dbReference>